<evidence type="ECO:0000259" key="1">
    <source>
        <dbReference type="Pfam" id="PF08241"/>
    </source>
</evidence>
<sequence length="213" mass="22875">MDADPYAGFPPGFFDRNDDGPDARFYDRPRLVTHIDEAAIAAVGDLYAELGIDGSAPRPTRVLDLMSSWVSHFRTPPADLVVLGMNADELTANPAASTRLVHDLNADPTVPLPDDDVDAVVCCVSIDYLTRPVEVLAEMGRVLRPGGVLAVTFSNRCFPTKAVRGWLATDDEQHGAVIAELVRRSGGYGEPTVELRTAPGVGDPLYAVVATRC</sequence>
<dbReference type="STRING" id="1522368.IN07_05615"/>
<name>A0A098YA85_9ACTN</name>
<organism evidence="2 3">
    <name type="scientific">Modestobacter caceresii</name>
    <dbReference type="NCBI Taxonomy" id="1522368"/>
    <lineage>
        <taxon>Bacteria</taxon>
        <taxon>Bacillati</taxon>
        <taxon>Actinomycetota</taxon>
        <taxon>Actinomycetes</taxon>
        <taxon>Geodermatophilales</taxon>
        <taxon>Geodermatophilaceae</taxon>
        <taxon>Modestobacter</taxon>
    </lineage>
</organism>
<keyword evidence="2" id="KW-0489">Methyltransferase</keyword>
<keyword evidence="2" id="KW-0808">Transferase</keyword>
<dbReference type="InterPro" id="IPR029063">
    <property type="entry name" value="SAM-dependent_MTases_sf"/>
</dbReference>
<dbReference type="CDD" id="cd02440">
    <property type="entry name" value="AdoMet_MTases"/>
    <property type="match status" value="1"/>
</dbReference>
<dbReference type="Proteomes" id="UP000029713">
    <property type="component" value="Unassembled WGS sequence"/>
</dbReference>
<evidence type="ECO:0000313" key="2">
    <source>
        <dbReference type="EMBL" id="KGH47748.1"/>
    </source>
</evidence>
<dbReference type="InterPro" id="IPR013216">
    <property type="entry name" value="Methyltransf_11"/>
</dbReference>
<dbReference type="PANTHER" id="PTHR43036">
    <property type="entry name" value="OSJNBB0011N17.9 PROTEIN"/>
    <property type="match status" value="1"/>
</dbReference>
<dbReference type="RefSeq" id="WP_036334207.1">
    <property type="nucleotide sequence ID" value="NZ_JPMX01000018.1"/>
</dbReference>
<gene>
    <name evidence="2" type="ORF">IN07_05615</name>
</gene>
<dbReference type="SUPFAM" id="SSF53335">
    <property type="entry name" value="S-adenosyl-L-methionine-dependent methyltransferases"/>
    <property type="match status" value="1"/>
</dbReference>
<accession>A0A098YA85</accession>
<dbReference type="GO" id="GO:0008757">
    <property type="term" value="F:S-adenosylmethionine-dependent methyltransferase activity"/>
    <property type="evidence" value="ECO:0007669"/>
    <property type="project" value="InterPro"/>
</dbReference>
<evidence type="ECO:0000313" key="3">
    <source>
        <dbReference type="Proteomes" id="UP000029713"/>
    </source>
</evidence>
<dbReference type="Pfam" id="PF08241">
    <property type="entry name" value="Methyltransf_11"/>
    <property type="match status" value="1"/>
</dbReference>
<proteinExistence type="predicted"/>
<feature type="domain" description="Methyltransferase type 11" evidence="1">
    <location>
        <begin position="104"/>
        <end position="150"/>
    </location>
</feature>
<dbReference type="EMBL" id="JPMX01000018">
    <property type="protein sequence ID" value="KGH47748.1"/>
    <property type="molecule type" value="Genomic_DNA"/>
</dbReference>
<keyword evidence="3" id="KW-1185">Reference proteome</keyword>
<comment type="caution">
    <text evidence="2">The sequence shown here is derived from an EMBL/GenBank/DDBJ whole genome shotgun (WGS) entry which is preliminary data.</text>
</comment>
<dbReference type="OrthoDB" id="3818442at2"/>
<dbReference type="GO" id="GO:0032259">
    <property type="term" value="P:methylation"/>
    <property type="evidence" value="ECO:0007669"/>
    <property type="project" value="UniProtKB-KW"/>
</dbReference>
<dbReference type="Gene3D" id="3.40.50.150">
    <property type="entry name" value="Vaccinia Virus protein VP39"/>
    <property type="match status" value="1"/>
</dbReference>
<reference evidence="2 3" key="1">
    <citation type="submission" date="2014-07" db="EMBL/GenBank/DDBJ databases">
        <title>Biosystematic studies on Modestobacter strains isolated from extreme hyper-arid desert soil and from historic building.</title>
        <authorList>
            <person name="Bukarasam K."/>
            <person name="Bull A."/>
            <person name="Girard G."/>
            <person name="van Wezel G."/>
            <person name="Goodfellow M."/>
        </authorList>
    </citation>
    <scope>NUCLEOTIDE SEQUENCE [LARGE SCALE GENOMIC DNA]</scope>
    <source>
        <strain evidence="2 3">KNN45-2b</strain>
    </source>
</reference>
<protein>
    <submittedName>
        <fullName evidence="2">Methyltransferase type 11</fullName>
    </submittedName>
</protein>
<dbReference type="PANTHER" id="PTHR43036:SF2">
    <property type="entry name" value="OS04G0481300 PROTEIN"/>
    <property type="match status" value="1"/>
</dbReference>
<dbReference type="AlphaFoldDB" id="A0A098YA85"/>